<keyword evidence="1" id="KW-0472">Membrane</keyword>
<keyword evidence="1" id="KW-0812">Transmembrane</keyword>
<feature type="transmembrane region" description="Helical" evidence="1">
    <location>
        <begin position="66"/>
        <end position="89"/>
    </location>
</feature>
<keyword evidence="1" id="KW-1133">Transmembrane helix</keyword>
<keyword evidence="3" id="KW-1185">Reference proteome</keyword>
<evidence type="ECO:0000313" key="3">
    <source>
        <dbReference type="Proteomes" id="UP001597214"/>
    </source>
</evidence>
<organism evidence="2 3">
    <name type="scientific">Bacillus salitolerans</name>
    <dbReference type="NCBI Taxonomy" id="1437434"/>
    <lineage>
        <taxon>Bacteria</taxon>
        <taxon>Bacillati</taxon>
        <taxon>Bacillota</taxon>
        <taxon>Bacilli</taxon>
        <taxon>Bacillales</taxon>
        <taxon>Bacillaceae</taxon>
        <taxon>Bacillus</taxon>
    </lineage>
</organism>
<evidence type="ECO:0000313" key="2">
    <source>
        <dbReference type="EMBL" id="MFD1738641.1"/>
    </source>
</evidence>
<evidence type="ECO:0000256" key="1">
    <source>
        <dbReference type="SAM" id="Phobius"/>
    </source>
</evidence>
<name>A0ABW4LVV8_9BACI</name>
<feature type="transmembrane region" description="Helical" evidence="1">
    <location>
        <begin position="101"/>
        <end position="123"/>
    </location>
</feature>
<protein>
    <submittedName>
        <fullName evidence="2">Uncharacterized protein</fullName>
    </submittedName>
</protein>
<gene>
    <name evidence="2" type="ORF">ACFSCX_19150</name>
</gene>
<proteinExistence type="predicted"/>
<reference evidence="3" key="1">
    <citation type="journal article" date="2019" name="Int. J. Syst. Evol. Microbiol.">
        <title>The Global Catalogue of Microorganisms (GCM) 10K type strain sequencing project: providing services to taxonomists for standard genome sequencing and annotation.</title>
        <authorList>
            <consortium name="The Broad Institute Genomics Platform"/>
            <consortium name="The Broad Institute Genome Sequencing Center for Infectious Disease"/>
            <person name="Wu L."/>
            <person name="Ma J."/>
        </authorList>
    </citation>
    <scope>NUCLEOTIDE SEQUENCE [LARGE SCALE GENOMIC DNA]</scope>
    <source>
        <strain evidence="3">CCUG 49339</strain>
    </source>
</reference>
<feature type="transmembrane region" description="Helical" evidence="1">
    <location>
        <begin position="153"/>
        <end position="170"/>
    </location>
</feature>
<feature type="transmembrane region" description="Helical" evidence="1">
    <location>
        <begin position="42"/>
        <end position="59"/>
    </location>
</feature>
<feature type="transmembrane region" description="Helical" evidence="1">
    <location>
        <begin position="130"/>
        <end position="147"/>
    </location>
</feature>
<sequence length="186" mass="20260">MNINQVIKAFAFISILAGVVRLSMTPTGLIWGTDSTPELLCGYIASILMAFSSIAFYLPQAKQTGVLGLISIFLLTLGNILISGDIYGILGYGDYAEDNVFTMITGMTIGIGMAIGTLLLAYVTIRAKVFPIWIPILHILTVLTLSIPFLSDWFAFVWGLAYVAMGYTVYSGNFKKNESTNLYVNS</sequence>
<dbReference type="Proteomes" id="UP001597214">
    <property type="component" value="Unassembled WGS sequence"/>
</dbReference>
<accession>A0ABW4LVV8</accession>
<dbReference type="EMBL" id="JBHUEM010000046">
    <property type="protein sequence ID" value="MFD1738641.1"/>
    <property type="molecule type" value="Genomic_DNA"/>
</dbReference>
<dbReference type="RefSeq" id="WP_377929855.1">
    <property type="nucleotide sequence ID" value="NZ_JBHUEM010000046.1"/>
</dbReference>
<comment type="caution">
    <text evidence="2">The sequence shown here is derived from an EMBL/GenBank/DDBJ whole genome shotgun (WGS) entry which is preliminary data.</text>
</comment>